<dbReference type="AlphaFoldDB" id="A0A0K3CJQ6"/>
<reference evidence="2 4" key="1">
    <citation type="submission" date="2015-07" db="EMBL/GenBank/DDBJ databases">
        <authorList>
            <person name="Cajimat M.N.B."/>
            <person name="Milazzo M.L."/>
            <person name="Fulhorst C.F."/>
        </authorList>
    </citation>
    <scope>NUCLEOTIDE SEQUENCE [LARGE SCALE GENOMIC DNA]</scope>
    <source>
        <strain evidence="2">Single colony</strain>
    </source>
</reference>
<organism evidence="2 4">
    <name type="scientific">Rhodotorula toruloides</name>
    <name type="common">Yeast</name>
    <name type="synonym">Rhodosporidium toruloides</name>
    <dbReference type="NCBI Taxonomy" id="5286"/>
    <lineage>
        <taxon>Eukaryota</taxon>
        <taxon>Fungi</taxon>
        <taxon>Dikarya</taxon>
        <taxon>Basidiomycota</taxon>
        <taxon>Pucciniomycotina</taxon>
        <taxon>Microbotryomycetes</taxon>
        <taxon>Sporidiobolales</taxon>
        <taxon>Sporidiobolaceae</taxon>
        <taxon>Rhodotorula</taxon>
    </lineage>
</organism>
<gene>
    <name evidence="2" type="primary">FGENESH: predicted gene_6.184</name>
    <name evidence="3" type="ORF">AAT19DRAFT_14684</name>
    <name evidence="2" type="ORF">BN2166_0032620</name>
</gene>
<proteinExistence type="predicted"/>
<dbReference type="EMBL" id="LCTV02000006">
    <property type="protein sequence ID" value="PRQ74331.1"/>
    <property type="molecule type" value="Genomic_DNA"/>
</dbReference>
<keyword evidence="4" id="KW-1185">Reference proteome</keyword>
<evidence type="ECO:0000256" key="1">
    <source>
        <dbReference type="SAM" id="MobiDB-lite"/>
    </source>
</evidence>
<feature type="region of interest" description="Disordered" evidence="1">
    <location>
        <begin position="1"/>
        <end position="67"/>
    </location>
</feature>
<feature type="compositionally biased region" description="Basic and acidic residues" evidence="1">
    <location>
        <begin position="89"/>
        <end position="99"/>
    </location>
</feature>
<feature type="compositionally biased region" description="Low complexity" evidence="1">
    <location>
        <begin position="11"/>
        <end position="31"/>
    </location>
</feature>
<feature type="compositionally biased region" description="Low complexity" evidence="1">
    <location>
        <begin position="45"/>
        <end position="63"/>
    </location>
</feature>
<dbReference type="OrthoDB" id="2529252at2759"/>
<evidence type="ECO:0000313" key="2">
    <source>
        <dbReference type="EMBL" id="CTR07401.1"/>
    </source>
</evidence>
<dbReference type="Proteomes" id="UP000239560">
    <property type="component" value="Unassembled WGS sequence"/>
</dbReference>
<dbReference type="Proteomes" id="UP000199069">
    <property type="component" value="Unassembled WGS sequence"/>
</dbReference>
<evidence type="ECO:0000313" key="4">
    <source>
        <dbReference type="Proteomes" id="UP000199069"/>
    </source>
</evidence>
<reference evidence="3 5" key="2">
    <citation type="journal article" date="2018" name="Elife">
        <title>Functional genomics of lipid metabolism in the oleaginous yeast Rhodosporidium toruloides.</title>
        <authorList>
            <person name="Coradetti S.T."/>
            <person name="Pinel D."/>
            <person name="Geiselman G."/>
            <person name="Ito M."/>
            <person name="Mondo S."/>
            <person name="Reilly M.C."/>
            <person name="Cheng Y.F."/>
            <person name="Bauer S."/>
            <person name="Grigoriev I."/>
            <person name="Gladden J.M."/>
            <person name="Simmons B.A."/>
            <person name="Brem R."/>
            <person name="Arkin A.P."/>
            <person name="Skerker J.M."/>
        </authorList>
    </citation>
    <scope>NUCLEOTIDE SEQUENCE [LARGE SCALE GENOMIC DNA]</scope>
    <source>
        <strain evidence="3 5">NBRC 0880</strain>
    </source>
</reference>
<protein>
    <submittedName>
        <fullName evidence="2">Uncharacterized protein</fullName>
    </submittedName>
</protein>
<evidence type="ECO:0000313" key="5">
    <source>
        <dbReference type="Proteomes" id="UP000239560"/>
    </source>
</evidence>
<name>A0A0K3CJQ6_RHOTO</name>
<evidence type="ECO:0000313" key="3">
    <source>
        <dbReference type="EMBL" id="PRQ74331.1"/>
    </source>
</evidence>
<dbReference type="EMBL" id="CWKI01000006">
    <property type="protein sequence ID" value="CTR07401.1"/>
    <property type="molecule type" value="Genomic_DNA"/>
</dbReference>
<sequence>MPRPTHDHTAQAQRQSTPTPSSSSNGSAHAPTARRRKGVPVKSPGRSPAPSTLSSSTAAGPGTLSSTVNAPHLLKVLLRDSDLPPSSLDNKRFKPAAEKAKKKKTSQRDTLPPALEGYGRGRRGTSLSAITSAEGDYDLSGAYAAMGRGRSPGVHTAGTRKGKANVVHHHLSSSSARRTHAPAHFHPYAHTSSPSYSPSTSAVPYADPSRMARALSAGLAHAMPPASIAPPHLAHPPQPYYPPIPASSAVPVPSPLARSFSANGAERLARQRTPSGSNGVARVAELAGTPVPGYHAVAA</sequence>
<feature type="region of interest" description="Disordered" evidence="1">
    <location>
        <begin position="80"/>
        <end position="123"/>
    </location>
</feature>
<accession>A0A0K3CJQ6</accession>
<dbReference type="OMA" id="EYYAIAA"/>